<feature type="region of interest" description="Disordered" evidence="2">
    <location>
        <begin position="1"/>
        <end position="41"/>
    </location>
</feature>
<evidence type="ECO:0000313" key="4">
    <source>
        <dbReference type="EMBL" id="EIM79852.1"/>
    </source>
</evidence>
<evidence type="ECO:0000256" key="1">
    <source>
        <dbReference type="ARBA" id="ARBA00005788"/>
    </source>
</evidence>
<dbReference type="InterPro" id="IPR013902">
    <property type="entry name" value="Mug135-like_C"/>
</dbReference>
<comment type="similarity">
    <text evidence="1">Belongs to the UPF0612 family.</text>
</comment>
<dbReference type="RefSeq" id="XP_007311146.1">
    <property type="nucleotide sequence ID" value="XM_007311084.1"/>
</dbReference>
<accession>R7RZV8</accession>
<keyword evidence="5" id="KW-1185">Reference proteome</keyword>
<evidence type="ECO:0000256" key="2">
    <source>
        <dbReference type="SAM" id="MobiDB-lite"/>
    </source>
</evidence>
<protein>
    <recommendedName>
        <fullName evidence="3">Mug135-like C-terminal domain-containing protein</fullName>
    </recommendedName>
</protein>
<reference evidence="5" key="1">
    <citation type="journal article" date="2012" name="Science">
        <title>The Paleozoic origin of enzymatic lignin decomposition reconstructed from 31 fungal genomes.</title>
        <authorList>
            <person name="Floudas D."/>
            <person name="Binder M."/>
            <person name="Riley R."/>
            <person name="Barry K."/>
            <person name="Blanchette R.A."/>
            <person name="Henrissat B."/>
            <person name="Martinez A.T."/>
            <person name="Otillar R."/>
            <person name="Spatafora J.W."/>
            <person name="Yadav J.S."/>
            <person name="Aerts A."/>
            <person name="Benoit I."/>
            <person name="Boyd A."/>
            <person name="Carlson A."/>
            <person name="Copeland A."/>
            <person name="Coutinho P.M."/>
            <person name="de Vries R.P."/>
            <person name="Ferreira P."/>
            <person name="Findley K."/>
            <person name="Foster B."/>
            <person name="Gaskell J."/>
            <person name="Glotzer D."/>
            <person name="Gorecki P."/>
            <person name="Heitman J."/>
            <person name="Hesse C."/>
            <person name="Hori C."/>
            <person name="Igarashi K."/>
            <person name="Jurgens J.A."/>
            <person name="Kallen N."/>
            <person name="Kersten P."/>
            <person name="Kohler A."/>
            <person name="Kuees U."/>
            <person name="Kumar T.K.A."/>
            <person name="Kuo A."/>
            <person name="LaButti K."/>
            <person name="Larrondo L.F."/>
            <person name="Lindquist E."/>
            <person name="Ling A."/>
            <person name="Lombard V."/>
            <person name="Lucas S."/>
            <person name="Lundell T."/>
            <person name="Martin R."/>
            <person name="McLaughlin D.J."/>
            <person name="Morgenstern I."/>
            <person name="Morin E."/>
            <person name="Murat C."/>
            <person name="Nagy L.G."/>
            <person name="Nolan M."/>
            <person name="Ohm R.A."/>
            <person name="Patyshakuliyeva A."/>
            <person name="Rokas A."/>
            <person name="Ruiz-Duenas F.J."/>
            <person name="Sabat G."/>
            <person name="Salamov A."/>
            <person name="Samejima M."/>
            <person name="Schmutz J."/>
            <person name="Slot J.C."/>
            <person name="St John F."/>
            <person name="Stenlid J."/>
            <person name="Sun H."/>
            <person name="Sun S."/>
            <person name="Syed K."/>
            <person name="Tsang A."/>
            <person name="Wiebenga A."/>
            <person name="Young D."/>
            <person name="Pisabarro A."/>
            <person name="Eastwood D.C."/>
            <person name="Martin F."/>
            <person name="Cullen D."/>
            <person name="Grigoriev I.V."/>
            <person name="Hibbett D.S."/>
        </authorList>
    </citation>
    <scope>NUCLEOTIDE SEQUENCE [LARGE SCALE GENOMIC DNA]</scope>
    <source>
        <strain evidence="5">FP-91666</strain>
    </source>
</reference>
<dbReference type="GeneID" id="18802331"/>
<feature type="domain" description="Mug135-like C-terminal" evidence="3">
    <location>
        <begin position="205"/>
        <end position="274"/>
    </location>
</feature>
<evidence type="ECO:0000313" key="5">
    <source>
        <dbReference type="Proteomes" id="UP000053927"/>
    </source>
</evidence>
<dbReference type="Pfam" id="PF08593">
    <property type="entry name" value="Mug135_C"/>
    <property type="match status" value="1"/>
</dbReference>
<proteinExistence type="inferred from homology"/>
<dbReference type="KEGG" id="shs:STEHIDRAFT_163408"/>
<dbReference type="AlphaFoldDB" id="R7RZV8"/>
<gene>
    <name evidence="4" type="ORF">STEHIDRAFT_163408</name>
</gene>
<evidence type="ECO:0000259" key="3">
    <source>
        <dbReference type="Pfam" id="PF08593"/>
    </source>
</evidence>
<sequence length="281" mass="30691">MAPHPYHLRSPSRSSKKLHSAPSSSIPTRRRRSVRSSSSIPSNMVDTIDWSRFGQGPRAPFAQISVPATNKEVSDLDVATQIIQHTMRGKTTISGEDYAQHATVVDEAFAAGLSRIRPEVRSAQIIDPAIQALRNELRAAASEAVAAGLAEIKGEIQQVKAELRDVKGELRQIKGGLGEVKDELQAVKKSQINIGLGLRTLAQESNRRSGDGSIYPYCTVPSKDGKFPEDVGLVDIRNLQQLLDLDTATLKKYLEFHGHPSAQRHRALAKDIGVEKALLPL</sequence>
<name>R7RZV8_STEHR</name>
<dbReference type="Proteomes" id="UP000053927">
    <property type="component" value="Unassembled WGS sequence"/>
</dbReference>
<dbReference type="Gene3D" id="1.10.287.540">
    <property type="entry name" value="Helix hairpin bin"/>
    <property type="match status" value="1"/>
</dbReference>
<dbReference type="EMBL" id="JH687401">
    <property type="protein sequence ID" value="EIM79852.1"/>
    <property type="molecule type" value="Genomic_DNA"/>
</dbReference>
<organism evidence="4 5">
    <name type="scientific">Stereum hirsutum (strain FP-91666)</name>
    <name type="common">White-rot fungus</name>
    <dbReference type="NCBI Taxonomy" id="721885"/>
    <lineage>
        <taxon>Eukaryota</taxon>
        <taxon>Fungi</taxon>
        <taxon>Dikarya</taxon>
        <taxon>Basidiomycota</taxon>
        <taxon>Agaricomycotina</taxon>
        <taxon>Agaricomycetes</taxon>
        <taxon>Russulales</taxon>
        <taxon>Stereaceae</taxon>
        <taxon>Stereum</taxon>
    </lineage>
</organism>